<feature type="signal peptide" evidence="1">
    <location>
        <begin position="1"/>
        <end position="19"/>
    </location>
</feature>
<gene>
    <name evidence="3" type="ORF">ACFQHR_21015</name>
</gene>
<feature type="chain" id="PRO_5045299566" evidence="1">
    <location>
        <begin position="20"/>
        <end position="134"/>
    </location>
</feature>
<keyword evidence="1" id="KW-0732">Signal</keyword>
<dbReference type="Pfam" id="PF03544">
    <property type="entry name" value="TonB_C"/>
    <property type="match status" value="1"/>
</dbReference>
<sequence>MRQLILVMLVVSLAISANGQNKTCDFRIDSLSKEKIYTRFDKSPTYGESVSTTYEYISKNFRFPNHYSGNETIVASFIINQCGEIMDIKLVEKSKNPLVNENFVQTLTSMRKWNPAICNGKQVKAEIILPFKFQ</sequence>
<reference evidence="4" key="1">
    <citation type="journal article" date="2019" name="Int. J. Syst. Evol. Microbiol.">
        <title>The Global Catalogue of Microorganisms (GCM) 10K type strain sequencing project: providing services to taxonomists for standard genome sequencing and annotation.</title>
        <authorList>
            <consortium name="The Broad Institute Genomics Platform"/>
            <consortium name="The Broad Institute Genome Sequencing Center for Infectious Disease"/>
            <person name="Wu L."/>
            <person name="Ma J."/>
        </authorList>
    </citation>
    <scope>NUCLEOTIDE SEQUENCE [LARGE SCALE GENOMIC DNA]</scope>
    <source>
        <strain evidence="4">CGMCC 4.7393</strain>
    </source>
</reference>
<name>A0ABW2DQJ7_9BACT</name>
<dbReference type="Gene3D" id="3.30.1150.10">
    <property type="match status" value="1"/>
</dbReference>
<dbReference type="RefSeq" id="WP_066624688.1">
    <property type="nucleotide sequence ID" value="NZ_JBHSYQ010000016.1"/>
</dbReference>
<evidence type="ECO:0000313" key="3">
    <source>
        <dbReference type="EMBL" id="MFC7000127.1"/>
    </source>
</evidence>
<evidence type="ECO:0000259" key="2">
    <source>
        <dbReference type="Pfam" id="PF03544"/>
    </source>
</evidence>
<dbReference type="SUPFAM" id="SSF74653">
    <property type="entry name" value="TolA/TonB C-terminal domain"/>
    <property type="match status" value="1"/>
</dbReference>
<evidence type="ECO:0000256" key="1">
    <source>
        <dbReference type="SAM" id="SignalP"/>
    </source>
</evidence>
<evidence type="ECO:0000313" key="4">
    <source>
        <dbReference type="Proteomes" id="UP001596405"/>
    </source>
</evidence>
<protein>
    <submittedName>
        <fullName evidence="3">Energy transducer TonB</fullName>
    </submittedName>
</protein>
<dbReference type="EMBL" id="JBHSYQ010000016">
    <property type="protein sequence ID" value="MFC7000127.1"/>
    <property type="molecule type" value="Genomic_DNA"/>
</dbReference>
<accession>A0ABW2DQJ7</accession>
<feature type="domain" description="TonB C-terminal" evidence="2">
    <location>
        <begin position="73"/>
        <end position="133"/>
    </location>
</feature>
<dbReference type="InterPro" id="IPR037682">
    <property type="entry name" value="TonB_C"/>
</dbReference>
<keyword evidence="4" id="KW-1185">Reference proteome</keyword>
<proteinExistence type="predicted"/>
<organism evidence="3 4">
    <name type="scientific">Rufibacter roseus</name>
    <dbReference type="NCBI Taxonomy" id="1567108"/>
    <lineage>
        <taxon>Bacteria</taxon>
        <taxon>Pseudomonadati</taxon>
        <taxon>Bacteroidota</taxon>
        <taxon>Cytophagia</taxon>
        <taxon>Cytophagales</taxon>
        <taxon>Hymenobacteraceae</taxon>
        <taxon>Rufibacter</taxon>
    </lineage>
</organism>
<dbReference type="Proteomes" id="UP001596405">
    <property type="component" value="Unassembled WGS sequence"/>
</dbReference>
<comment type="caution">
    <text evidence="3">The sequence shown here is derived from an EMBL/GenBank/DDBJ whole genome shotgun (WGS) entry which is preliminary data.</text>
</comment>